<comment type="subcellular location">
    <subcellularLocation>
        <location evidence="1">Membrane</location>
        <topology evidence="1">Multi-pass membrane protein</topology>
    </subcellularLocation>
</comment>
<keyword evidence="2 5" id="KW-0812">Transmembrane</keyword>
<evidence type="ECO:0000313" key="7">
    <source>
        <dbReference type="Proteomes" id="UP000007800"/>
    </source>
</evidence>
<reference evidence="6 7" key="1">
    <citation type="submission" date="2008-07" db="EMBL/GenBank/DDBJ databases">
        <authorList>
            <person name="El-Sayed N."/>
            <person name="Caler E."/>
            <person name="Inman J."/>
            <person name="Amedeo P."/>
            <person name="Hass B."/>
            <person name="Wortman J."/>
        </authorList>
    </citation>
    <scope>NUCLEOTIDE SEQUENCE [LARGE SCALE GENOMIC DNA]</scope>
    <source>
        <strain evidence="7">ATCC 50983 / TXsc</strain>
    </source>
</reference>
<dbReference type="PANTHER" id="PTHR23423">
    <property type="entry name" value="ORGANIC SOLUTE TRANSPORTER-RELATED"/>
    <property type="match status" value="1"/>
</dbReference>
<proteinExistence type="predicted"/>
<dbReference type="InterPro" id="IPR005178">
    <property type="entry name" value="Ostalpha/TMEM184C"/>
</dbReference>
<dbReference type="OrthoDB" id="5348404at2759"/>
<evidence type="ECO:0000256" key="2">
    <source>
        <dbReference type="ARBA" id="ARBA00022692"/>
    </source>
</evidence>
<dbReference type="GeneID" id="9054063"/>
<keyword evidence="3 5" id="KW-1133">Transmembrane helix</keyword>
<evidence type="ECO:0000256" key="1">
    <source>
        <dbReference type="ARBA" id="ARBA00004141"/>
    </source>
</evidence>
<dbReference type="InParanoid" id="C5K593"/>
<dbReference type="AlphaFoldDB" id="C5K593"/>
<feature type="transmembrane region" description="Helical" evidence="5">
    <location>
        <begin position="34"/>
        <end position="57"/>
    </location>
</feature>
<feature type="transmembrane region" description="Helical" evidence="5">
    <location>
        <begin position="138"/>
        <end position="164"/>
    </location>
</feature>
<name>C5K593_PERM5</name>
<evidence type="ECO:0000256" key="3">
    <source>
        <dbReference type="ARBA" id="ARBA00022989"/>
    </source>
</evidence>
<dbReference type="GO" id="GO:0016020">
    <property type="term" value="C:membrane"/>
    <property type="evidence" value="ECO:0007669"/>
    <property type="project" value="UniProtKB-SubCell"/>
</dbReference>
<keyword evidence="4 5" id="KW-0472">Membrane</keyword>
<sequence length="246" mass="28192">AVTVASLSTAICLVVALSHVCQHARRWVAPEYQVYIARIILLVPIYCLCAWASVLHPSKRYALALVRDAYEAYALYMFMVLNVNYLGEYYTDRHSRGPFIGGSRRLLLHFDHGNRVEWPWPIRWFIPKPLPTDERLLWLLRAGCIQFVILKPLSSVAVLLCHAFGVYTEDTLESRVAFLTITAIVNTSVSLAIYSLAMFYRATRELLEPFRPLPKFLLIKFIVFFPWAQNVVLMTLVEVGIVRLSS</sequence>
<evidence type="ECO:0000256" key="4">
    <source>
        <dbReference type="ARBA" id="ARBA00023136"/>
    </source>
</evidence>
<accession>C5K593</accession>
<dbReference type="Pfam" id="PF03619">
    <property type="entry name" value="Solute_trans_a"/>
    <property type="match status" value="1"/>
</dbReference>
<dbReference type="OMA" id="MITLQYF"/>
<dbReference type="EMBL" id="GG670562">
    <property type="protein sequence ID" value="EER20515.1"/>
    <property type="molecule type" value="Genomic_DNA"/>
</dbReference>
<organism evidence="7">
    <name type="scientific">Perkinsus marinus (strain ATCC 50983 / TXsc)</name>
    <dbReference type="NCBI Taxonomy" id="423536"/>
    <lineage>
        <taxon>Eukaryota</taxon>
        <taxon>Sar</taxon>
        <taxon>Alveolata</taxon>
        <taxon>Perkinsozoa</taxon>
        <taxon>Perkinsea</taxon>
        <taxon>Perkinsida</taxon>
        <taxon>Perkinsidae</taxon>
        <taxon>Perkinsus</taxon>
    </lineage>
</organism>
<dbReference type="Proteomes" id="UP000007800">
    <property type="component" value="Unassembled WGS sequence"/>
</dbReference>
<feature type="non-terminal residue" evidence="6">
    <location>
        <position position="1"/>
    </location>
</feature>
<protein>
    <submittedName>
        <fullName evidence="6">Uncharacterized protein</fullName>
    </submittedName>
</protein>
<feature type="transmembrane region" description="Helical" evidence="5">
    <location>
        <begin position="217"/>
        <end position="242"/>
    </location>
</feature>
<keyword evidence="7" id="KW-1185">Reference proteome</keyword>
<gene>
    <name evidence="6" type="ORF">Pmar_PMAR010261</name>
</gene>
<feature type="transmembrane region" description="Helical" evidence="5">
    <location>
        <begin position="69"/>
        <end position="87"/>
    </location>
</feature>
<evidence type="ECO:0000313" key="6">
    <source>
        <dbReference type="EMBL" id="EER20515.1"/>
    </source>
</evidence>
<feature type="non-terminal residue" evidence="6">
    <location>
        <position position="246"/>
    </location>
</feature>
<feature type="transmembrane region" description="Helical" evidence="5">
    <location>
        <begin position="176"/>
        <end position="197"/>
    </location>
</feature>
<dbReference type="RefSeq" id="XP_002788719.1">
    <property type="nucleotide sequence ID" value="XM_002788673.1"/>
</dbReference>
<dbReference type="SMART" id="SM01417">
    <property type="entry name" value="Solute_trans_a"/>
    <property type="match status" value="1"/>
</dbReference>
<evidence type="ECO:0000256" key="5">
    <source>
        <dbReference type="SAM" id="Phobius"/>
    </source>
</evidence>